<dbReference type="AlphaFoldDB" id="A0A8J8YSI1"/>
<feature type="region of interest" description="Disordered" evidence="1">
    <location>
        <begin position="22"/>
        <end position="96"/>
    </location>
</feature>
<accession>A0A8J8YSI1</accession>
<organism evidence="2">
    <name type="scientific">Oryza sativa subsp. japonica</name>
    <name type="common">Rice</name>
    <dbReference type="NCBI Taxonomy" id="39947"/>
    <lineage>
        <taxon>Eukaryota</taxon>
        <taxon>Viridiplantae</taxon>
        <taxon>Streptophyta</taxon>
        <taxon>Embryophyta</taxon>
        <taxon>Tracheophyta</taxon>
        <taxon>Spermatophyta</taxon>
        <taxon>Magnoliopsida</taxon>
        <taxon>Liliopsida</taxon>
        <taxon>Poales</taxon>
        <taxon>Poaceae</taxon>
        <taxon>BOP clade</taxon>
        <taxon>Oryzoideae</taxon>
        <taxon>Oryzeae</taxon>
        <taxon>Oryzinae</taxon>
        <taxon>Oryza</taxon>
        <taxon>Oryza sativa</taxon>
    </lineage>
</organism>
<proteinExistence type="predicted"/>
<gene>
    <name evidence="2" type="ORF">OsJ_09940</name>
</gene>
<sequence>MATKSGTLRGGGCWEGVRAKTKLGEAKGGGSEQLDWSLEEGGGRKKAAPEFSGEDGRRHAARTPTVRSRAPEASGSGETPLEKKRGFRGPGNAAEI</sequence>
<dbReference type="Proteomes" id="UP000007752">
    <property type="component" value="Chromosome 3"/>
</dbReference>
<reference evidence="2" key="1">
    <citation type="journal article" date="2005" name="PLoS Biol.">
        <title>The genomes of Oryza sativa: a history of duplications.</title>
        <authorList>
            <person name="Yu J."/>
            <person name="Wang J."/>
            <person name="Lin W."/>
            <person name="Li S."/>
            <person name="Li H."/>
            <person name="Zhou J."/>
            <person name="Ni P."/>
            <person name="Dong W."/>
            <person name="Hu S."/>
            <person name="Zeng C."/>
            <person name="Zhang J."/>
            <person name="Zhang Y."/>
            <person name="Li R."/>
            <person name="Xu Z."/>
            <person name="Li S."/>
            <person name="Li X."/>
            <person name="Zheng H."/>
            <person name="Cong L."/>
            <person name="Lin L."/>
            <person name="Yin J."/>
            <person name="Geng J."/>
            <person name="Li G."/>
            <person name="Shi J."/>
            <person name="Liu J."/>
            <person name="Lv H."/>
            <person name="Li J."/>
            <person name="Wang J."/>
            <person name="Deng Y."/>
            <person name="Ran L."/>
            <person name="Shi X."/>
            <person name="Wang X."/>
            <person name="Wu Q."/>
            <person name="Li C."/>
            <person name="Ren X."/>
            <person name="Wang J."/>
            <person name="Wang X."/>
            <person name="Li D."/>
            <person name="Liu D."/>
            <person name="Zhang X."/>
            <person name="Ji Z."/>
            <person name="Zhao W."/>
            <person name="Sun Y."/>
            <person name="Zhang Z."/>
            <person name="Bao J."/>
            <person name="Han Y."/>
            <person name="Dong L."/>
            <person name="Ji J."/>
            <person name="Chen P."/>
            <person name="Wu S."/>
            <person name="Liu J."/>
            <person name="Xiao Y."/>
            <person name="Bu D."/>
            <person name="Tan J."/>
            <person name="Yang L."/>
            <person name="Ye C."/>
            <person name="Zhang J."/>
            <person name="Xu J."/>
            <person name="Zhou Y."/>
            <person name="Yu Y."/>
            <person name="Zhang B."/>
            <person name="Zhuang S."/>
            <person name="Wei H."/>
            <person name="Liu B."/>
            <person name="Lei M."/>
            <person name="Yu H."/>
            <person name="Li Y."/>
            <person name="Xu H."/>
            <person name="Wei S."/>
            <person name="He X."/>
            <person name="Fang L."/>
            <person name="Zhang Z."/>
            <person name="Zhang Y."/>
            <person name="Huang X."/>
            <person name="Su Z."/>
            <person name="Tong W."/>
            <person name="Li J."/>
            <person name="Tong Z."/>
            <person name="Li S."/>
            <person name="Ye J."/>
            <person name="Wang L."/>
            <person name="Fang L."/>
            <person name="Lei T."/>
            <person name="Chen C."/>
            <person name="Chen H."/>
            <person name="Xu Z."/>
            <person name="Li H."/>
            <person name="Huang H."/>
            <person name="Zhang F."/>
            <person name="Xu H."/>
            <person name="Li N."/>
            <person name="Zhao C."/>
            <person name="Li S."/>
            <person name="Dong L."/>
            <person name="Huang Y."/>
            <person name="Li L."/>
            <person name="Xi Y."/>
            <person name="Qi Q."/>
            <person name="Li W."/>
            <person name="Zhang B."/>
            <person name="Hu W."/>
            <person name="Zhang Y."/>
            <person name="Tian X."/>
            <person name="Jiao Y."/>
            <person name="Liang X."/>
            <person name="Jin J."/>
            <person name="Gao L."/>
            <person name="Zheng W."/>
            <person name="Hao B."/>
            <person name="Liu S."/>
            <person name="Wang W."/>
            <person name="Yuan L."/>
            <person name="Cao M."/>
            <person name="McDermott J."/>
            <person name="Samudrala R."/>
            <person name="Wang J."/>
            <person name="Wong G.K."/>
            <person name="Yang H."/>
        </authorList>
    </citation>
    <scope>NUCLEOTIDE SEQUENCE [LARGE SCALE GENOMIC DNA]</scope>
</reference>
<name>A0A8J8YSI1_ORYSJ</name>
<dbReference type="EMBL" id="CM000140">
    <property type="protein sequence ID" value="EAZ26083.1"/>
    <property type="molecule type" value="Genomic_DNA"/>
</dbReference>
<reference evidence="2" key="2">
    <citation type="submission" date="2008-12" db="EMBL/GenBank/DDBJ databases">
        <title>Improved gene annotation of the rice (Oryza sativa) genomes.</title>
        <authorList>
            <person name="Wang J."/>
            <person name="Li R."/>
            <person name="Fan W."/>
            <person name="Huang Q."/>
            <person name="Zhang J."/>
            <person name="Zhou Y."/>
            <person name="Hu Y."/>
            <person name="Zi S."/>
            <person name="Li J."/>
            <person name="Ni P."/>
            <person name="Zheng H."/>
            <person name="Zhang Y."/>
            <person name="Zhao M."/>
            <person name="Hao Q."/>
            <person name="McDermott J."/>
            <person name="Samudrala R."/>
            <person name="Kristiansen K."/>
            <person name="Wong G.K.-S."/>
        </authorList>
    </citation>
    <scope>NUCLEOTIDE SEQUENCE</scope>
</reference>
<protein>
    <submittedName>
        <fullName evidence="2">Uncharacterized protein</fullName>
    </submittedName>
</protein>
<evidence type="ECO:0000313" key="2">
    <source>
        <dbReference type="EMBL" id="EAZ26083.1"/>
    </source>
</evidence>
<evidence type="ECO:0000256" key="1">
    <source>
        <dbReference type="SAM" id="MobiDB-lite"/>
    </source>
</evidence>